<feature type="short sequence motif" description="Q motif" evidence="6">
    <location>
        <begin position="56"/>
        <end position="84"/>
    </location>
</feature>
<dbReference type="InterPro" id="IPR011545">
    <property type="entry name" value="DEAD/DEAH_box_helicase_dom"/>
</dbReference>
<evidence type="ECO:0000256" key="5">
    <source>
        <dbReference type="ARBA" id="ARBA00038437"/>
    </source>
</evidence>
<dbReference type="PROSITE" id="PS51195">
    <property type="entry name" value="Q_MOTIF"/>
    <property type="match status" value="1"/>
</dbReference>
<dbReference type="SMART" id="SM00490">
    <property type="entry name" value="HELICc"/>
    <property type="match status" value="1"/>
</dbReference>
<dbReference type="InterPro" id="IPR027417">
    <property type="entry name" value="P-loop_NTPase"/>
</dbReference>
<comment type="caution">
    <text evidence="11">The sequence shown here is derived from an EMBL/GenBank/DDBJ whole genome shotgun (WGS) entry which is preliminary data.</text>
</comment>
<dbReference type="Gene3D" id="3.40.50.300">
    <property type="entry name" value="P-loop containing nucleotide triphosphate hydrolases"/>
    <property type="match status" value="2"/>
</dbReference>
<evidence type="ECO:0000259" key="10">
    <source>
        <dbReference type="PROSITE" id="PS51195"/>
    </source>
</evidence>
<dbReference type="PATRIC" id="fig|1618549.4.peg.644"/>
<evidence type="ECO:0000259" key="9">
    <source>
        <dbReference type="PROSITE" id="PS51194"/>
    </source>
</evidence>
<keyword evidence="3 11" id="KW-0347">Helicase</keyword>
<dbReference type="PANTHER" id="PTHR47959">
    <property type="entry name" value="ATP-DEPENDENT RNA HELICASE RHLE-RELATED"/>
    <property type="match status" value="1"/>
</dbReference>
<dbReference type="SUPFAM" id="SSF52540">
    <property type="entry name" value="P-loop containing nucleoside triphosphate hydrolases"/>
    <property type="match status" value="2"/>
</dbReference>
<dbReference type="EMBL" id="LBWA01000006">
    <property type="protein sequence ID" value="KKQ98020.1"/>
    <property type="molecule type" value="Genomic_DNA"/>
</dbReference>
<proteinExistence type="inferred from homology"/>
<dbReference type="Pfam" id="PF00271">
    <property type="entry name" value="Helicase_C"/>
    <property type="match status" value="1"/>
</dbReference>
<dbReference type="PANTHER" id="PTHR47959:SF13">
    <property type="entry name" value="ATP-DEPENDENT RNA HELICASE RHLE"/>
    <property type="match status" value="1"/>
</dbReference>
<keyword evidence="4" id="KW-0067">ATP-binding</keyword>
<dbReference type="SMART" id="SM00487">
    <property type="entry name" value="DEXDc"/>
    <property type="match status" value="1"/>
</dbReference>
<dbReference type="CDD" id="cd00268">
    <property type="entry name" value="DEADc"/>
    <property type="match status" value="1"/>
</dbReference>
<dbReference type="PROSITE" id="PS51194">
    <property type="entry name" value="HELICASE_CTER"/>
    <property type="match status" value="1"/>
</dbReference>
<dbReference type="GO" id="GO:0005524">
    <property type="term" value="F:ATP binding"/>
    <property type="evidence" value="ECO:0007669"/>
    <property type="project" value="UniProtKB-KW"/>
</dbReference>
<comment type="similarity">
    <text evidence="5">Belongs to the DEAD box helicase family.</text>
</comment>
<dbReference type="GO" id="GO:0016787">
    <property type="term" value="F:hydrolase activity"/>
    <property type="evidence" value="ECO:0007669"/>
    <property type="project" value="UniProtKB-KW"/>
</dbReference>
<keyword evidence="1" id="KW-0547">Nucleotide-binding</keyword>
<feature type="compositionally biased region" description="Low complexity" evidence="7">
    <location>
        <begin position="12"/>
        <end position="23"/>
    </location>
</feature>
<reference evidence="11 12" key="1">
    <citation type="journal article" date="2015" name="Nature">
        <title>rRNA introns, odd ribosomes, and small enigmatic genomes across a large radiation of phyla.</title>
        <authorList>
            <person name="Brown C.T."/>
            <person name="Hug L.A."/>
            <person name="Thomas B.C."/>
            <person name="Sharon I."/>
            <person name="Castelle C.J."/>
            <person name="Singh A."/>
            <person name="Wilkins M.J."/>
            <person name="Williams K.H."/>
            <person name="Banfield J.F."/>
        </authorList>
    </citation>
    <scope>NUCLEOTIDE SEQUENCE [LARGE SCALE GENOMIC DNA]</scope>
</reference>
<dbReference type="GO" id="GO:0005829">
    <property type="term" value="C:cytosol"/>
    <property type="evidence" value="ECO:0007669"/>
    <property type="project" value="TreeGrafter"/>
</dbReference>
<sequence length="396" mass="44644">MFRQNHRRLFNRRGNSFGNRGNGHFPRGGRSTPSYNPAMFIHDAAEFSIEEFTPTHSFSDFQIHSILKQNISLKGYKVLTPIQDAAILPILDGKDVVGIANTGTGKTATFLIPLIDKILKNDREKVLIVTPTRELAIQVEQELTDLARGTHIESVICIGGVGIGSQIHKLRRSPHFVVGTPGRLKDLESRRQLDFNSFRSIVLDEVDRMLDMGFIVDVRYIVSKLSRERHSLFFSATLPEKVQKIMSDFARDPLVISLKSQPTPASVNQDIVKLNGRDKIDVLDELLTNREFEKVLVFGRTKRGIDRVASALVERRVTVATIHGNKSQGQRRKALELFKNNKVQVLLATDIASRGLDIKDVTHVINYDLPETYEDYIHRIGRTGRANKKGNALTFV</sequence>
<evidence type="ECO:0000256" key="7">
    <source>
        <dbReference type="SAM" id="MobiDB-lite"/>
    </source>
</evidence>
<dbReference type="AlphaFoldDB" id="A0A0G0MCE5"/>
<dbReference type="PROSITE" id="PS51192">
    <property type="entry name" value="HELICASE_ATP_BIND_1"/>
    <property type="match status" value="1"/>
</dbReference>
<evidence type="ECO:0000256" key="4">
    <source>
        <dbReference type="ARBA" id="ARBA00022840"/>
    </source>
</evidence>
<dbReference type="InterPro" id="IPR050079">
    <property type="entry name" value="DEAD_box_RNA_helicase"/>
</dbReference>
<evidence type="ECO:0000256" key="6">
    <source>
        <dbReference type="PROSITE-ProRule" id="PRU00552"/>
    </source>
</evidence>
<dbReference type="GO" id="GO:0003724">
    <property type="term" value="F:RNA helicase activity"/>
    <property type="evidence" value="ECO:0007669"/>
    <property type="project" value="InterPro"/>
</dbReference>
<evidence type="ECO:0000256" key="1">
    <source>
        <dbReference type="ARBA" id="ARBA00022741"/>
    </source>
</evidence>
<feature type="region of interest" description="Disordered" evidence="7">
    <location>
        <begin position="11"/>
        <end position="32"/>
    </location>
</feature>
<evidence type="ECO:0000313" key="12">
    <source>
        <dbReference type="Proteomes" id="UP000034325"/>
    </source>
</evidence>
<dbReference type="GO" id="GO:0003676">
    <property type="term" value="F:nucleic acid binding"/>
    <property type="evidence" value="ECO:0007669"/>
    <property type="project" value="InterPro"/>
</dbReference>
<keyword evidence="2" id="KW-0378">Hydrolase</keyword>
<evidence type="ECO:0000256" key="2">
    <source>
        <dbReference type="ARBA" id="ARBA00022801"/>
    </source>
</evidence>
<dbReference type="Proteomes" id="UP000034325">
    <property type="component" value="Unassembled WGS sequence"/>
</dbReference>
<dbReference type="InterPro" id="IPR014001">
    <property type="entry name" value="Helicase_ATP-bd"/>
</dbReference>
<evidence type="ECO:0000313" key="11">
    <source>
        <dbReference type="EMBL" id="KKQ98020.1"/>
    </source>
</evidence>
<dbReference type="Pfam" id="PF00270">
    <property type="entry name" value="DEAD"/>
    <property type="match status" value="1"/>
</dbReference>
<dbReference type="InterPro" id="IPR044742">
    <property type="entry name" value="DEAD/DEAH_RhlB"/>
</dbReference>
<dbReference type="InterPro" id="IPR001650">
    <property type="entry name" value="Helicase_C-like"/>
</dbReference>
<feature type="domain" description="Helicase C-terminal" evidence="9">
    <location>
        <begin position="282"/>
        <end position="396"/>
    </location>
</feature>
<dbReference type="InterPro" id="IPR014014">
    <property type="entry name" value="RNA_helicase_DEAD_Q_motif"/>
</dbReference>
<feature type="domain" description="Helicase ATP-binding" evidence="8">
    <location>
        <begin position="87"/>
        <end position="256"/>
    </location>
</feature>
<feature type="domain" description="DEAD-box RNA helicase Q" evidence="10">
    <location>
        <begin position="56"/>
        <end position="84"/>
    </location>
</feature>
<accession>A0A0G0MCE5</accession>
<evidence type="ECO:0000259" key="8">
    <source>
        <dbReference type="PROSITE" id="PS51192"/>
    </source>
</evidence>
<protein>
    <submittedName>
        <fullName evidence="11">DEAD/DEAH RNA helicase</fullName>
    </submittedName>
</protein>
<evidence type="ECO:0000256" key="3">
    <source>
        <dbReference type="ARBA" id="ARBA00022806"/>
    </source>
</evidence>
<organism evidence="11 12">
    <name type="scientific">Candidatus Woesebacteria bacterium GW2011_GWA1_39_12</name>
    <dbReference type="NCBI Taxonomy" id="1618549"/>
    <lineage>
        <taxon>Bacteria</taxon>
        <taxon>Candidatus Woeseibacteriota</taxon>
    </lineage>
</organism>
<dbReference type="CDD" id="cd18787">
    <property type="entry name" value="SF2_C_DEAD"/>
    <property type="match status" value="1"/>
</dbReference>
<name>A0A0G0MCE5_9BACT</name>
<gene>
    <name evidence="11" type="ORF">UT23_C0006G0061</name>
</gene>